<dbReference type="Pfam" id="PF07727">
    <property type="entry name" value="RVT_2"/>
    <property type="match status" value="1"/>
</dbReference>
<dbReference type="InterPro" id="IPR043502">
    <property type="entry name" value="DNA/RNA_pol_sf"/>
</dbReference>
<feature type="region of interest" description="Disordered" evidence="2">
    <location>
        <begin position="658"/>
        <end position="683"/>
    </location>
</feature>
<name>A0ABQ5CC97_9ASTR</name>
<feature type="compositionally biased region" description="Polar residues" evidence="2">
    <location>
        <begin position="423"/>
        <end position="433"/>
    </location>
</feature>
<reference evidence="4" key="2">
    <citation type="submission" date="2022-01" db="EMBL/GenBank/DDBJ databases">
        <authorList>
            <person name="Yamashiro T."/>
            <person name="Shiraishi A."/>
            <person name="Satake H."/>
            <person name="Nakayama K."/>
        </authorList>
    </citation>
    <scope>NUCLEOTIDE SEQUENCE</scope>
</reference>
<evidence type="ECO:0000259" key="3">
    <source>
        <dbReference type="Pfam" id="PF07727"/>
    </source>
</evidence>
<accession>A0ABQ5CC97</accession>
<comment type="caution">
    <text evidence="4">The sequence shown here is derived from an EMBL/GenBank/DDBJ whole genome shotgun (WGS) entry which is preliminary data.</text>
</comment>
<feature type="compositionally biased region" description="Basic and acidic residues" evidence="2">
    <location>
        <begin position="560"/>
        <end position="571"/>
    </location>
</feature>
<feature type="coiled-coil region" evidence="1">
    <location>
        <begin position="455"/>
        <end position="482"/>
    </location>
</feature>
<feature type="compositionally biased region" description="Polar residues" evidence="2">
    <location>
        <begin position="594"/>
        <end position="604"/>
    </location>
</feature>
<evidence type="ECO:0000313" key="5">
    <source>
        <dbReference type="Proteomes" id="UP001151760"/>
    </source>
</evidence>
<evidence type="ECO:0000256" key="2">
    <source>
        <dbReference type="SAM" id="MobiDB-lite"/>
    </source>
</evidence>
<feature type="region of interest" description="Disordered" evidence="2">
    <location>
        <begin position="500"/>
        <end position="531"/>
    </location>
</feature>
<dbReference type="PANTHER" id="PTHR11439:SF495">
    <property type="entry name" value="REVERSE TRANSCRIPTASE, RNA-DEPENDENT DNA POLYMERASE-RELATED"/>
    <property type="match status" value="1"/>
</dbReference>
<feature type="region of interest" description="Disordered" evidence="2">
    <location>
        <begin position="831"/>
        <end position="873"/>
    </location>
</feature>
<reference evidence="4" key="1">
    <citation type="journal article" date="2022" name="Int. J. Mol. Sci.">
        <title>Draft Genome of Tanacetum Coccineum: Genomic Comparison of Closely Related Tanacetum-Family Plants.</title>
        <authorList>
            <person name="Yamashiro T."/>
            <person name="Shiraishi A."/>
            <person name="Nakayama K."/>
            <person name="Satake H."/>
        </authorList>
    </citation>
    <scope>NUCLEOTIDE SEQUENCE</scope>
</reference>
<feature type="compositionally biased region" description="Basic and acidic residues" evidence="2">
    <location>
        <begin position="518"/>
        <end position="529"/>
    </location>
</feature>
<feature type="compositionally biased region" description="Basic and acidic residues" evidence="2">
    <location>
        <begin position="831"/>
        <end position="857"/>
    </location>
</feature>
<organism evidence="4 5">
    <name type="scientific">Tanacetum coccineum</name>
    <dbReference type="NCBI Taxonomy" id="301880"/>
    <lineage>
        <taxon>Eukaryota</taxon>
        <taxon>Viridiplantae</taxon>
        <taxon>Streptophyta</taxon>
        <taxon>Embryophyta</taxon>
        <taxon>Tracheophyta</taxon>
        <taxon>Spermatophyta</taxon>
        <taxon>Magnoliopsida</taxon>
        <taxon>eudicotyledons</taxon>
        <taxon>Gunneridae</taxon>
        <taxon>Pentapetalae</taxon>
        <taxon>asterids</taxon>
        <taxon>campanulids</taxon>
        <taxon>Asterales</taxon>
        <taxon>Asteraceae</taxon>
        <taxon>Asteroideae</taxon>
        <taxon>Anthemideae</taxon>
        <taxon>Anthemidinae</taxon>
        <taxon>Tanacetum</taxon>
    </lineage>
</organism>
<feature type="compositionally biased region" description="Polar residues" evidence="2">
    <location>
        <begin position="614"/>
        <end position="637"/>
    </location>
</feature>
<proteinExistence type="predicted"/>
<dbReference type="SUPFAM" id="SSF56672">
    <property type="entry name" value="DNA/RNA polymerases"/>
    <property type="match status" value="1"/>
</dbReference>
<dbReference type="PANTHER" id="PTHR11439">
    <property type="entry name" value="GAG-POL-RELATED RETROTRANSPOSON"/>
    <property type="match status" value="1"/>
</dbReference>
<dbReference type="InterPro" id="IPR013103">
    <property type="entry name" value="RVT_2"/>
</dbReference>
<feature type="region of interest" description="Disordered" evidence="2">
    <location>
        <begin position="367"/>
        <end position="433"/>
    </location>
</feature>
<evidence type="ECO:0000313" key="4">
    <source>
        <dbReference type="EMBL" id="GJT23702.1"/>
    </source>
</evidence>
<keyword evidence="1" id="KW-0175">Coiled coil</keyword>
<keyword evidence="5" id="KW-1185">Reference proteome</keyword>
<feature type="compositionally biased region" description="Basic residues" evidence="2">
    <location>
        <begin position="858"/>
        <end position="873"/>
    </location>
</feature>
<feature type="compositionally biased region" description="Basic and acidic residues" evidence="2">
    <location>
        <begin position="579"/>
        <end position="593"/>
    </location>
</feature>
<dbReference type="Proteomes" id="UP001151760">
    <property type="component" value="Unassembled WGS sequence"/>
</dbReference>
<protein>
    <submittedName>
        <fullName evidence="4">Ribonuclease H-like domain-containing protein</fullName>
    </submittedName>
</protein>
<gene>
    <name evidence="4" type="ORF">Tco_0893639</name>
</gene>
<dbReference type="EMBL" id="BQNB010014076">
    <property type="protein sequence ID" value="GJT23702.1"/>
    <property type="molecule type" value="Genomic_DNA"/>
</dbReference>
<feature type="domain" description="Reverse transcriptase Ty1/copia-type" evidence="3">
    <location>
        <begin position="3"/>
        <end position="140"/>
    </location>
</feature>
<evidence type="ECO:0000256" key="1">
    <source>
        <dbReference type="SAM" id="Coils"/>
    </source>
</evidence>
<feature type="region of interest" description="Disordered" evidence="2">
    <location>
        <begin position="546"/>
        <end position="645"/>
    </location>
</feature>
<sequence>MGFTVYQMDVKSAFLYGTIEEEVYVHQPPGFVDPAHPNKVYKVIKALYGLHQAPTAWYETLSSFLMENGFRRGTINKTLFIKKKKSDITLVQVYVDDIIFSSTKKSMCTKFEECMHKRFQMSSMGELTFFLGLQVKTATTPIESNKPLVKDEDGVDVDVHVYRSMISSLMYLTASKPDIMFVVCACARFQVTPKASHLNAVKRIFSDYGGASLDRKSTTGGCQFLGRRLISCQCNRKTIVANSTTQAEYVAAANCCGQFWTTAKSRTVNNISYIDATVAGKPVTISEASIRSDLLFDDVDGIDSLNSQAIFDTIQLMGNQLKDVPVPLDNFPVPTLTKKVLTFMVKNGKNVLGKVTPLFDSMLIQQTKDESEASERPFDSQLIPSPPHPSEDQPQTQTDPSPRPSPFIAILDSNPEGSGRNHGGQSSNDASLLSNKDGLTLQSVYDLCVSLCKQVTAEAKEIKALKDQVKKLKKGVKQLITHHKAWMKTRLARKTSLKKKGVHKEYVSKQGRKSVKSFKGEPSVHKDPAFDDLDDIVDDVMDYIESEDTQDEGRTSSIVLKEKESADKEVSTKAPISTDKQDEGTDKKNEGTNKQDGGTDSTEVSIDRQGEGTADQNKGKSVTQIAPTPTSTPTLTIFDTERPRPTSTRLILTLRPLPKIDPKDKGKKRIKEEDESDTESEGITKAKKKFKQLTNDEEVARKVQEEWEAEEEKKRKDLMLTRYLLKSFKRKREMYTIEQRTKFLHDTIAAQRRFLAQQRSEAIKNKPPSRNQLRNQMMTYLKHVGGKKHSDLKTKSFEEIQVLYEKIKRSDDSFIAIGSAEDEKVIKEMNEQAADASKKRVKKDDSVKGEIKEEEGTRKRKLGKRKKMKSKKRKFTSKDDEELRLCLTIAPDEDKEVDYEILDKKYPIIEWRSEYLTTKPQYDETEEVEDVYLNVVIRSNRQRRYFSTLMAVLSILKRDDICDLFNQTCDEKGDGGRETLERGGFEQNTLGRFDDHV</sequence>
<feature type="compositionally biased region" description="Basic and acidic residues" evidence="2">
    <location>
        <begin position="367"/>
        <end position="378"/>
    </location>
</feature>